<evidence type="ECO:0000313" key="2">
    <source>
        <dbReference type="Proteomes" id="UP000182054"/>
    </source>
</evidence>
<evidence type="ECO:0000313" key="1">
    <source>
        <dbReference type="EMBL" id="SFA61641.1"/>
    </source>
</evidence>
<dbReference type="Proteomes" id="UP000182054">
    <property type="component" value="Unassembled WGS sequence"/>
</dbReference>
<name>A0A1I0UC76_9NOCA</name>
<organism evidence="1 2">
    <name type="scientific">Rhodococcoides kroppenstedtii</name>
    <dbReference type="NCBI Taxonomy" id="293050"/>
    <lineage>
        <taxon>Bacteria</taxon>
        <taxon>Bacillati</taxon>
        <taxon>Actinomycetota</taxon>
        <taxon>Actinomycetes</taxon>
        <taxon>Mycobacteriales</taxon>
        <taxon>Nocardiaceae</taxon>
        <taxon>Rhodococcoides</taxon>
    </lineage>
</organism>
<accession>A0A1I0UC76</accession>
<sequence length="141" mass="14728">MRRVCGFTTDPVGTDPIDVATVFMADVFTRQPAVQDSTWNALHTQAGHLTGPMATAAAQAPSPAPKPISEWAAGARSGDTLTAMVRADGDTTVNGDTATVPVTFAQTVQHQSGQATPYTTYTATITLQDAAGEVESQQLLH</sequence>
<proteinExistence type="predicted"/>
<dbReference type="EMBL" id="FOJN01000018">
    <property type="protein sequence ID" value="SFA61641.1"/>
    <property type="molecule type" value="Genomic_DNA"/>
</dbReference>
<reference evidence="1 2" key="1">
    <citation type="submission" date="2016-10" db="EMBL/GenBank/DDBJ databases">
        <authorList>
            <person name="de Groot N.N."/>
        </authorList>
    </citation>
    <scope>NUCLEOTIDE SEQUENCE [LARGE SCALE GENOMIC DNA]</scope>
    <source>
        <strain evidence="1 2">DSM 44908</strain>
    </source>
</reference>
<gene>
    <name evidence="1" type="ORF">SAMN05444374_11858</name>
</gene>
<protein>
    <submittedName>
        <fullName evidence="1">Uncharacterized protein</fullName>
    </submittedName>
</protein>
<dbReference type="AlphaFoldDB" id="A0A1I0UC76"/>